<dbReference type="PANTHER" id="PTHR42995">
    <property type="entry name" value="ACETYL-COENZYME A CARBOXYLASE CARBOXYL TRANSFERASE SUBUNIT BETA, CHLOROPLASTIC"/>
    <property type="match status" value="1"/>
</dbReference>
<evidence type="ECO:0000313" key="5">
    <source>
        <dbReference type="Proteomes" id="UP000306628"/>
    </source>
</evidence>
<dbReference type="PANTHER" id="PTHR42995:SF5">
    <property type="entry name" value="ACETYL-COENZYME A CARBOXYLASE CARBOXYL TRANSFERASE SUBUNIT BETA, CHLOROPLASTIC"/>
    <property type="match status" value="1"/>
</dbReference>
<reference evidence="4 5" key="1">
    <citation type="submission" date="2019-05" db="EMBL/GenBank/DDBJ databases">
        <title>Draft genome sequence of Nonomuraea zeae DSM 100528.</title>
        <authorList>
            <person name="Saricaoglu S."/>
            <person name="Isik K."/>
        </authorList>
    </citation>
    <scope>NUCLEOTIDE SEQUENCE [LARGE SCALE GENOMIC DNA]</scope>
    <source>
        <strain evidence="4 5">DSM 100528</strain>
    </source>
</reference>
<accession>A0A5S4GN39</accession>
<feature type="domain" description="CoA carboxyltransferase N-terminal" evidence="2">
    <location>
        <begin position="1"/>
        <end position="237"/>
    </location>
</feature>
<dbReference type="InterPro" id="IPR000438">
    <property type="entry name" value="Acetyl_CoA_COase_Trfase_b_su"/>
</dbReference>
<dbReference type="PROSITE" id="PS50980">
    <property type="entry name" value="COA_CT_NTER"/>
    <property type="match status" value="1"/>
</dbReference>
<sequence>MIRRLTARELIDALLEEGTFDTWDIEPVDVDPDQAYAADLAAARERTGLDESIITGCGLLHGRRVAIVAGEFGFLGGSIGVAAAERLVSAVERATAEGLPLLAAPASGGTRMQEGTVAFLQMIKISMAVAAHKSAGLPYLVYLRHPTTGGVLASWGSLGHITLAEPGALIGFLGPRVYEGLHGSRFPKGVQTAENLHAHGLVDMVVCPSKLSSVVDRTLRILSSSAERVSAPPTTGPSPDSPAWEAVLSTRRLDRPGAHRLLQSTATDVMRLGPAGGGVILALAYFGAVSCVFVGQERTGDTFDVAALQKVRRGIRLAGELRLPLVTVIDTPGAELSSAAEEGGLAREIAHCLTELATLPSPTVSLLLGQGTGGAALAILPADRVLAAQHGWLAPLPLEGASALVHRTPDRASDLASAQHIRSKDLADSGLVDDIILEYGDAADEPEDFCHRAAQALRYELACLTAMDPTTRLKERQRRYRKLA</sequence>
<dbReference type="OrthoDB" id="9772975at2"/>
<dbReference type="Pfam" id="PF01039">
    <property type="entry name" value="Carboxyl_trans"/>
    <property type="match status" value="1"/>
</dbReference>
<name>A0A5S4GN39_9ACTN</name>
<evidence type="ECO:0000259" key="2">
    <source>
        <dbReference type="PROSITE" id="PS50980"/>
    </source>
</evidence>
<organism evidence="4 5">
    <name type="scientific">Nonomuraea zeae</name>
    <dbReference type="NCBI Taxonomy" id="1642303"/>
    <lineage>
        <taxon>Bacteria</taxon>
        <taxon>Bacillati</taxon>
        <taxon>Actinomycetota</taxon>
        <taxon>Actinomycetes</taxon>
        <taxon>Streptosporangiales</taxon>
        <taxon>Streptosporangiaceae</taxon>
        <taxon>Nonomuraea</taxon>
    </lineage>
</organism>
<evidence type="ECO:0000313" key="4">
    <source>
        <dbReference type="EMBL" id="TMR33991.1"/>
    </source>
</evidence>
<dbReference type="RefSeq" id="WP_138690952.1">
    <property type="nucleotide sequence ID" value="NZ_JBHSAZ010000046.1"/>
</dbReference>
<evidence type="ECO:0000256" key="1">
    <source>
        <dbReference type="ARBA" id="ARBA00022679"/>
    </source>
</evidence>
<dbReference type="InterPro" id="IPR034733">
    <property type="entry name" value="AcCoA_carboxyl_beta"/>
</dbReference>
<dbReference type="GO" id="GO:0003989">
    <property type="term" value="F:acetyl-CoA carboxylase activity"/>
    <property type="evidence" value="ECO:0007669"/>
    <property type="project" value="InterPro"/>
</dbReference>
<feature type="domain" description="CoA carboxyltransferase C-terminal" evidence="3">
    <location>
        <begin position="220"/>
        <end position="466"/>
    </location>
</feature>
<evidence type="ECO:0000259" key="3">
    <source>
        <dbReference type="PROSITE" id="PS50989"/>
    </source>
</evidence>
<dbReference type="GO" id="GO:0009317">
    <property type="term" value="C:acetyl-CoA carboxylase complex"/>
    <property type="evidence" value="ECO:0007669"/>
    <property type="project" value="InterPro"/>
</dbReference>
<proteinExistence type="predicted"/>
<dbReference type="InterPro" id="IPR011763">
    <property type="entry name" value="COA_CT_C"/>
</dbReference>
<dbReference type="GO" id="GO:0006633">
    <property type="term" value="P:fatty acid biosynthetic process"/>
    <property type="evidence" value="ECO:0007669"/>
    <property type="project" value="InterPro"/>
</dbReference>
<dbReference type="InterPro" id="IPR011762">
    <property type="entry name" value="COA_CT_N"/>
</dbReference>
<dbReference type="InterPro" id="IPR029045">
    <property type="entry name" value="ClpP/crotonase-like_dom_sf"/>
</dbReference>
<protein>
    <submittedName>
        <fullName evidence="4">Acetyl-CoA carboxyl transferase</fullName>
    </submittedName>
</protein>
<dbReference type="SUPFAM" id="SSF52096">
    <property type="entry name" value="ClpP/crotonase"/>
    <property type="match status" value="2"/>
</dbReference>
<comment type="caution">
    <text evidence="4">The sequence shown here is derived from an EMBL/GenBank/DDBJ whole genome shotgun (WGS) entry which is preliminary data.</text>
</comment>
<dbReference type="PRINTS" id="PR01070">
    <property type="entry name" value="ACCCTRFRASEB"/>
</dbReference>
<keyword evidence="1 4" id="KW-0808">Transferase</keyword>
<dbReference type="GO" id="GO:0016740">
    <property type="term" value="F:transferase activity"/>
    <property type="evidence" value="ECO:0007669"/>
    <property type="project" value="UniProtKB-KW"/>
</dbReference>
<dbReference type="GO" id="GO:2001295">
    <property type="term" value="P:malonyl-CoA biosynthetic process"/>
    <property type="evidence" value="ECO:0007669"/>
    <property type="project" value="TreeGrafter"/>
</dbReference>
<dbReference type="PROSITE" id="PS50989">
    <property type="entry name" value="COA_CT_CTER"/>
    <property type="match status" value="1"/>
</dbReference>
<gene>
    <name evidence="4" type="ORF">ETD85_18425</name>
</gene>
<dbReference type="Gene3D" id="3.90.226.10">
    <property type="entry name" value="2-enoyl-CoA Hydratase, Chain A, domain 1"/>
    <property type="match status" value="2"/>
</dbReference>
<keyword evidence="5" id="KW-1185">Reference proteome</keyword>
<dbReference type="EMBL" id="VCKX01000050">
    <property type="protein sequence ID" value="TMR33991.1"/>
    <property type="molecule type" value="Genomic_DNA"/>
</dbReference>
<dbReference type="Proteomes" id="UP000306628">
    <property type="component" value="Unassembled WGS sequence"/>
</dbReference>
<dbReference type="AlphaFoldDB" id="A0A5S4GN39"/>